<gene>
    <name evidence="1" type="ORF">FJR74_02435</name>
</gene>
<evidence type="ECO:0000313" key="1">
    <source>
        <dbReference type="EMBL" id="TPR53532.1"/>
    </source>
</evidence>
<proteinExistence type="predicted"/>
<comment type="caution">
    <text evidence="1">The sequence shown here is derived from an EMBL/GenBank/DDBJ whole genome shotgun (WGS) entry which is preliminary data.</text>
</comment>
<dbReference type="EMBL" id="VHHP01000006">
    <property type="protein sequence ID" value="TPR53532.1"/>
    <property type="molecule type" value="Genomic_DNA"/>
</dbReference>
<accession>A0ABY2Z438</accession>
<name>A0ABY2Z438_9BACT</name>
<sequence>MKENKKNLTKKAGVAILLSAATTAVILASIISVRCSDNNNNKKKVIPWTNIEDNATTRIPATILENVAYNNKENKYVITKELDEYYASEHPEISGVKRLAHEYAKSIYEYLQRQFSDQTIKNYGDSISRDFLKYWNWLKSYNEELSKQSSNSNILIKYYETVAKVLNWMIDNYYSGENEKVYNEFYDNARSMYDLIFRDVLPVEKDAFVTVTSNIADKLEQFKTQNGSLAIFRENIKPVLESELDSFVSETPGYTKEDLADTMAIYYFDNNYFKAKYFKNELTNAEQKSFGYTFDEVYDKLKDPNINGLDIPQLFTKLINLKKYYDDFYEKISQYIDNYKNVIKEKYAKNLEFFKSNNLLEDIKNKNFLKYDFVNDARTLNNFYVGNILTYIFSTTDNINKNDLLNNPEMVEKNMDKEEEKYQKNEHFSINNYIKSSTNFLPYNYFININKSHWSEIAYRAYPIAYSSRYPQSYLKSLDDVYRYDANTGMFFGPRLPLSSRSYLEIPANKNSLITYVPLNLFKALARNMNDSDYEIPDEVYKLKNIVLDDNVEYMSSHFLEFFGDTNIDLEVDTLDLSNTNITNSSNINVDYSSGEYLPKIDHAIFKKIILPKKLVSFDKHFATFLNEFSTYQDPDSPNGIKLVVPRKFESDIKGFMDNGTIDEAAFEIEYVD</sequence>
<dbReference type="RefSeq" id="WP_140914961.1">
    <property type="nucleotide sequence ID" value="NZ_VHHP01000006.1"/>
</dbReference>
<protein>
    <submittedName>
        <fullName evidence="1">Uncharacterized protein</fullName>
    </submittedName>
</protein>
<keyword evidence="2" id="KW-1185">Reference proteome</keyword>
<evidence type="ECO:0000313" key="2">
    <source>
        <dbReference type="Proteomes" id="UP000316851"/>
    </source>
</evidence>
<reference evidence="1" key="1">
    <citation type="submission" date="2019-06" db="EMBL/GenBank/DDBJ databases">
        <title>Mycoplasma neophronis type strain whole genome sequence.</title>
        <authorList>
            <person name="Spergser J."/>
        </authorList>
    </citation>
    <scope>NUCLEOTIDE SEQUENCE [LARGE SCALE GENOMIC DNA]</scope>
    <source>
        <strain evidence="1">DSM 24097</strain>
    </source>
</reference>
<organism evidence="1 2">
    <name type="scientific">Metamycoplasma neophronis</name>
    <dbReference type="NCBI Taxonomy" id="872983"/>
    <lineage>
        <taxon>Bacteria</taxon>
        <taxon>Bacillati</taxon>
        <taxon>Mycoplasmatota</taxon>
        <taxon>Mycoplasmoidales</taxon>
        <taxon>Metamycoplasmataceae</taxon>
        <taxon>Metamycoplasma</taxon>
    </lineage>
</organism>
<dbReference type="Proteomes" id="UP000316851">
    <property type="component" value="Unassembled WGS sequence"/>
</dbReference>